<comment type="caution">
    <text evidence="8">The sequence shown here is derived from an EMBL/GenBank/DDBJ whole genome shotgun (WGS) entry which is preliminary data.</text>
</comment>
<accession>A0A9P7BFK4</accession>
<evidence type="ECO:0000256" key="5">
    <source>
        <dbReference type="ARBA" id="ARBA00023136"/>
    </source>
</evidence>
<dbReference type="Pfam" id="PF01569">
    <property type="entry name" value="PAP2"/>
    <property type="match status" value="1"/>
</dbReference>
<dbReference type="Pfam" id="PF11976">
    <property type="entry name" value="Rad60-SLD"/>
    <property type="match status" value="1"/>
</dbReference>
<gene>
    <name evidence="8" type="ORF">C6P40_002025</name>
</gene>
<dbReference type="InterPro" id="IPR022617">
    <property type="entry name" value="Rad60/SUMO-like_dom"/>
</dbReference>
<dbReference type="InterPro" id="IPR000326">
    <property type="entry name" value="PAP2/HPO"/>
</dbReference>
<dbReference type="Gene3D" id="1.20.144.10">
    <property type="entry name" value="Phosphatidic acid phosphatase type 2/haloperoxidase"/>
    <property type="match status" value="1"/>
</dbReference>
<proteinExistence type="inferred from homology"/>
<dbReference type="SUPFAM" id="SSF48317">
    <property type="entry name" value="Acid phosphatase/Vanadium-dependent haloperoxidase"/>
    <property type="match status" value="1"/>
</dbReference>
<evidence type="ECO:0000256" key="1">
    <source>
        <dbReference type="ARBA" id="ARBA00004141"/>
    </source>
</evidence>
<dbReference type="EMBL" id="PUHW01000023">
    <property type="protein sequence ID" value="KAG0690662.1"/>
    <property type="molecule type" value="Genomic_DNA"/>
</dbReference>
<evidence type="ECO:0000313" key="9">
    <source>
        <dbReference type="Proteomes" id="UP000697127"/>
    </source>
</evidence>
<dbReference type="InterPro" id="IPR000626">
    <property type="entry name" value="Ubiquitin-like_dom"/>
</dbReference>
<dbReference type="PANTHER" id="PTHR10165:SF35">
    <property type="entry name" value="RE23632P"/>
    <property type="match status" value="1"/>
</dbReference>
<dbReference type="Proteomes" id="UP000697127">
    <property type="component" value="Unassembled WGS sequence"/>
</dbReference>
<dbReference type="PANTHER" id="PTHR10165">
    <property type="entry name" value="LIPID PHOSPHATE PHOSPHATASE"/>
    <property type="match status" value="1"/>
</dbReference>
<evidence type="ECO:0000256" key="4">
    <source>
        <dbReference type="ARBA" id="ARBA00022989"/>
    </source>
</evidence>
<dbReference type="GO" id="GO:0016020">
    <property type="term" value="C:membrane"/>
    <property type="evidence" value="ECO:0007669"/>
    <property type="project" value="UniProtKB-SubCell"/>
</dbReference>
<evidence type="ECO:0000256" key="3">
    <source>
        <dbReference type="ARBA" id="ARBA00022692"/>
    </source>
</evidence>
<dbReference type="SUPFAM" id="SSF54236">
    <property type="entry name" value="Ubiquitin-like"/>
    <property type="match status" value="1"/>
</dbReference>
<keyword evidence="4 6" id="KW-1133">Transmembrane helix</keyword>
<protein>
    <recommendedName>
        <fullName evidence="7">Ubiquitin-like domain-containing protein</fullName>
    </recommendedName>
</protein>
<dbReference type="GO" id="GO:0046839">
    <property type="term" value="P:phospholipid dephosphorylation"/>
    <property type="evidence" value="ECO:0007669"/>
    <property type="project" value="TreeGrafter"/>
</dbReference>
<dbReference type="SMART" id="SM00213">
    <property type="entry name" value="UBQ"/>
    <property type="match status" value="1"/>
</dbReference>
<feature type="transmembrane region" description="Helical" evidence="6">
    <location>
        <begin position="66"/>
        <end position="84"/>
    </location>
</feature>
<evidence type="ECO:0000313" key="8">
    <source>
        <dbReference type="EMBL" id="KAG0690662.1"/>
    </source>
</evidence>
<name>A0A9P7BFK4_9ASCO</name>
<dbReference type="GO" id="GO:0008195">
    <property type="term" value="F:phosphatidate phosphatase activity"/>
    <property type="evidence" value="ECO:0007669"/>
    <property type="project" value="TreeGrafter"/>
</dbReference>
<organism evidence="8 9">
    <name type="scientific">Pichia californica</name>
    <dbReference type="NCBI Taxonomy" id="460514"/>
    <lineage>
        <taxon>Eukaryota</taxon>
        <taxon>Fungi</taxon>
        <taxon>Dikarya</taxon>
        <taxon>Ascomycota</taxon>
        <taxon>Saccharomycotina</taxon>
        <taxon>Pichiomycetes</taxon>
        <taxon>Pichiales</taxon>
        <taxon>Pichiaceae</taxon>
        <taxon>Pichia</taxon>
    </lineage>
</organism>
<feature type="domain" description="Ubiquitin-like" evidence="7">
    <location>
        <begin position="223"/>
        <end position="299"/>
    </location>
</feature>
<sequence length="301" mass="34055">MPLSEILVRFKDRAQENALLWATISTLIILAGYMEKIATPAKRPFSLQDFTISYPFTESERYPENWLFILCIIGPLLVTSSLIFTDEIKGKFHRFYKTTTCLTFSIALTGFLTAFLKIRFAKLRPDFLARCGADMEKVAMSGTSVLLHEEIVCSAPYGANILADGYKSCPSGHSSISTCGMLFVSLWLFHTYGKHYKNRLVKLICFTPVLLSLDIITKPADSTHINLKVTDGNSEVYFKIKKVTQLKRLMEAFCKRQGRQANSLRFLYEGQRVEPEDTPESLDMDEGDVIEAHREQVGGSF</sequence>
<feature type="transmembrane region" description="Helical" evidence="6">
    <location>
        <begin position="18"/>
        <end position="34"/>
    </location>
</feature>
<dbReference type="GO" id="GO:0006644">
    <property type="term" value="P:phospholipid metabolic process"/>
    <property type="evidence" value="ECO:0007669"/>
    <property type="project" value="InterPro"/>
</dbReference>
<keyword evidence="3 6" id="KW-0812">Transmembrane</keyword>
<dbReference type="FunFam" id="3.10.20.90:FF:000155">
    <property type="entry name" value="Ubiquitin-like protein SMT3"/>
    <property type="match status" value="1"/>
</dbReference>
<comment type="similarity">
    <text evidence="2">Belongs to the PA-phosphatase related phosphoesterase family.</text>
</comment>
<dbReference type="InterPro" id="IPR043216">
    <property type="entry name" value="PAP-like"/>
</dbReference>
<keyword evidence="9" id="KW-1185">Reference proteome</keyword>
<dbReference type="AlphaFoldDB" id="A0A9P7BFK4"/>
<dbReference type="Gene3D" id="3.10.20.90">
    <property type="entry name" value="Phosphatidylinositol 3-kinase Catalytic Subunit, Chain A, domain 1"/>
    <property type="match status" value="1"/>
</dbReference>
<dbReference type="InterPro" id="IPR029071">
    <property type="entry name" value="Ubiquitin-like_domsf"/>
</dbReference>
<dbReference type="InterPro" id="IPR036938">
    <property type="entry name" value="PAP2/HPO_sf"/>
</dbReference>
<evidence type="ECO:0000256" key="6">
    <source>
        <dbReference type="SAM" id="Phobius"/>
    </source>
</evidence>
<evidence type="ECO:0000256" key="2">
    <source>
        <dbReference type="ARBA" id="ARBA00008816"/>
    </source>
</evidence>
<reference evidence="8" key="1">
    <citation type="submission" date="2020-11" db="EMBL/GenBank/DDBJ databases">
        <title>Kefir isolates.</title>
        <authorList>
            <person name="Marcisauskas S."/>
            <person name="Kim Y."/>
            <person name="Blasche S."/>
        </authorList>
    </citation>
    <scope>NUCLEOTIDE SEQUENCE</scope>
    <source>
        <strain evidence="8">Olga-1</strain>
    </source>
</reference>
<comment type="subcellular location">
    <subcellularLocation>
        <location evidence="1">Membrane</location>
        <topology evidence="1">Multi-pass membrane protein</topology>
    </subcellularLocation>
</comment>
<dbReference type="PROSITE" id="PS50053">
    <property type="entry name" value="UBIQUITIN_2"/>
    <property type="match status" value="1"/>
</dbReference>
<evidence type="ECO:0000259" key="7">
    <source>
        <dbReference type="PROSITE" id="PS50053"/>
    </source>
</evidence>
<dbReference type="OrthoDB" id="10030083at2759"/>
<feature type="transmembrane region" description="Helical" evidence="6">
    <location>
        <begin position="96"/>
        <end position="116"/>
    </location>
</feature>
<keyword evidence="5 6" id="KW-0472">Membrane</keyword>
<dbReference type="CDD" id="cd16116">
    <property type="entry name" value="Ubl_Smt3_like"/>
    <property type="match status" value="1"/>
</dbReference>